<dbReference type="GO" id="GO:0005739">
    <property type="term" value="C:mitochondrion"/>
    <property type="evidence" value="ECO:0007669"/>
    <property type="project" value="UniProtKB-SubCell"/>
</dbReference>
<name>A0A1I8M9B4_MUSDO</name>
<dbReference type="AlphaFoldDB" id="A0A1I8M9B4"/>
<dbReference type="InterPro" id="IPR029072">
    <property type="entry name" value="YebC-like"/>
</dbReference>
<evidence type="ECO:0000313" key="5">
    <source>
        <dbReference type="EnsemblMetazoa" id="MDOA002560-PA"/>
    </source>
</evidence>
<gene>
    <name evidence="5" type="primary">101889015</name>
</gene>
<evidence type="ECO:0000256" key="2">
    <source>
        <dbReference type="ARBA" id="ARBA00008724"/>
    </source>
</evidence>
<proteinExistence type="inferred from homology"/>
<dbReference type="eggNOG" id="KOG2972">
    <property type="taxonomic scope" value="Eukaryota"/>
</dbReference>
<dbReference type="InterPro" id="IPR017856">
    <property type="entry name" value="Integrase-like_N"/>
</dbReference>
<dbReference type="OrthoDB" id="2017544at2759"/>
<reference evidence="5" key="1">
    <citation type="submission" date="2020-05" db="UniProtKB">
        <authorList>
            <consortium name="EnsemblMetazoa"/>
        </authorList>
    </citation>
    <scope>IDENTIFICATION</scope>
    <source>
        <strain evidence="5">Aabys</strain>
    </source>
</reference>
<dbReference type="KEGG" id="mde:101889015"/>
<feature type="domain" description="TACO1/YebC-like second and third" evidence="3">
    <location>
        <begin position="130"/>
        <end position="286"/>
    </location>
</feature>
<dbReference type="PANTHER" id="PTHR12532:SF0">
    <property type="entry name" value="TRANSLATIONAL ACTIVATOR OF CYTOCHROME C OXIDASE 1"/>
    <property type="match status" value="1"/>
</dbReference>
<evidence type="ECO:0000259" key="4">
    <source>
        <dbReference type="Pfam" id="PF20772"/>
    </source>
</evidence>
<comment type="subcellular location">
    <subcellularLocation>
        <location evidence="1">Mitochondrion</location>
    </subcellularLocation>
</comment>
<dbReference type="Gene3D" id="1.10.10.200">
    <property type="match status" value="1"/>
</dbReference>
<evidence type="ECO:0000256" key="1">
    <source>
        <dbReference type="ARBA" id="ARBA00004173"/>
    </source>
</evidence>
<dbReference type="RefSeq" id="XP_005186949.2">
    <property type="nucleotide sequence ID" value="XM_005186892.4"/>
</dbReference>
<evidence type="ECO:0000259" key="3">
    <source>
        <dbReference type="Pfam" id="PF01709"/>
    </source>
</evidence>
<comment type="similarity">
    <text evidence="2">Belongs to the TACO1 family.</text>
</comment>
<dbReference type="PANTHER" id="PTHR12532">
    <property type="entry name" value="TRANSLATIONAL ACTIVATOR OF CYTOCHROME C OXIDASE 1"/>
    <property type="match status" value="1"/>
</dbReference>
<sequence>MRSLLFTVLRNNLLQQSVKTQPCNWTNSLSCTTRDISTQLYPLLAGHSKWANIRHIKAAKDGQKSALFSRIARQIRLAIQDGGSADPNLNSELKSVIEEALRKNMPMATIQNNLKKFTASKTQLKKYRQDVRFKQKVFMVCTIYTDNFAQLKMDMSTILRKGGGVQIDAGHLFEDFGLIQATADKTRLAAGESLEDKATEDAIESGAEDIEVIDNESGSVHFICKPEGINGVRKALENKGYVVNNTEHIFTPLNTVTLTPEEKADYQKFVDKLKEIQGIEDIYDNIEVDEAE</sequence>
<dbReference type="InterPro" id="IPR026564">
    <property type="entry name" value="Transcrip_reg_TACO1-like_dom3"/>
</dbReference>
<dbReference type="FunFam" id="1.10.10.200:FF:000002">
    <property type="entry name" value="Probable transcriptional regulatory protein CLM62_37755"/>
    <property type="match status" value="1"/>
</dbReference>
<dbReference type="InterPro" id="IPR049083">
    <property type="entry name" value="TACO1_YebC_N"/>
</dbReference>
<dbReference type="VEuPathDB" id="VectorBase:MDOMA2_010572"/>
<dbReference type="Pfam" id="PF01709">
    <property type="entry name" value="Transcrip_reg"/>
    <property type="match status" value="1"/>
</dbReference>
<dbReference type="VEuPathDB" id="VectorBase:MDOA002560"/>
<dbReference type="InterPro" id="IPR002876">
    <property type="entry name" value="Transcrip_reg_TACO1-like"/>
</dbReference>
<dbReference type="SUPFAM" id="SSF75625">
    <property type="entry name" value="YebC-like"/>
    <property type="match status" value="1"/>
</dbReference>
<protein>
    <recommendedName>
        <fullName evidence="6">Transcriptional regulator</fullName>
    </recommendedName>
</protein>
<organism evidence="5">
    <name type="scientific">Musca domestica</name>
    <name type="common">House fly</name>
    <dbReference type="NCBI Taxonomy" id="7370"/>
    <lineage>
        <taxon>Eukaryota</taxon>
        <taxon>Metazoa</taxon>
        <taxon>Ecdysozoa</taxon>
        <taxon>Arthropoda</taxon>
        <taxon>Hexapoda</taxon>
        <taxon>Insecta</taxon>
        <taxon>Pterygota</taxon>
        <taxon>Neoptera</taxon>
        <taxon>Endopterygota</taxon>
        <taxon>Diptera</taxon>
        <taxon>Brachycera</taxon>
        <taxon>Muscomorpha</taxon>
        <taxon>Muscoidea</taxon>
        <taxon>Muscidae</taxon>
        <taxon>Musca</taxon>
    </lineage>
</organism>
<dbReference type="Gene3D" id="3.30.70.980">
    <property type="match status" value="2"/>
</dbReference>
<accession>A0A1I8M9B4</accession>
<evidence type="ECO:0008006" key="6">
    <source>
        <dbReference type="Google" id="ProtNLM"/>
    </source>
</evidence>
<dbReference type="STRING" id="7370.A0A1I8M9B4"/>
<dbReference type="Pfam" id="PF20772">
    <property type="entry name" value="TACO1_YebC_N"/>
    <property type="match status" value="1"/>
</dbReference>
<dbReference type="EnsemblMetazoa" id="MDOA002560-RA">
    <property type="protein sequence ID" value="MDOA002560-PA"/>
    <property type="gene ID" value="MDOA002560"/>
</dbReference>
<feature type="domain" description="TACO1/YebC-like N-terminal" evidence="4">
    <location>
        <begin position="48"/>
        <end position="118"/>
    </location>
</feature>
<dbReference type="InterPro" id="IPR048300">
    <property type="entry name" value="TACO1_YebC-like_2nd/3rd_dom"/>
</dbReference>